<evidence type="ECO:0000256" key="11">
    <source>
        <dbReference type="SAM" id="MobiDB-lite"/>
    </source>
</evidence>
<dbReference type="PROSITE" id="PS51873">
    <property type="entry name" value="TRIAD"/>
    <property type="match status" value="1"/>
</dbReference>
<dbReference type="PROSITE" id="PS00028">
    <property type="entry name" value="ZINC_FINGER_C2H2_1"/>
    <property type="match status" value="1"/>
</dbReference>
<evidence type="ECO:0000259" key="13">
    <source>
        <dbReference type="PROSITE" id="PS50102"/>
    </source>
</evidence>
<feature type="compositionally biased region" description="Basic and acidic residues" evidence="11">
    <location>
        <begin position="132"/>
        <end position="142"/>
    </location>
</feature>
<dbReference type="InterPro" id="IPR000504">
    <property type="entry name" value="RRM_dom"/>
</dbReference>
<dbReference type="EMBL" id="ML213523">
    <property type="protein sequence ID" value="TFK47596.1"/>
    <property type="molecule type" value="Genomic_DNA"/>
</dbReference>
<name>A0A5C3MT36_9AGAM</name>
<dbReference type="InterPro" id="IPR044066">
    <property type="entry name" value="TRIAD_supradom"/>
</dbReference>
<dbReference type="SMART" id="SM00360">
    <property type="entry name" value="RRM"/>
    <property type="match status" value="1"/>
</dbReference>
<evidence type="ECO:0000256" key="8">
    <source>
        <dbReference type="ARBA" id="ARBA00022833"/>
    </source>
</evidence>
<keyword evidence="7" id="KW-0833">Ubl conjugation pathway</keyword>
<dbReference type="Pfam" id="PF01485">
    <property type="entry name" value="IBR"/>
    <property type="match status" value="1"/>
</dbReference>
<dbReference type="CDD" id="cd00590">
    <property type="entry name" value="RRM_SF"/>
    <property type="match status" value="1"/>
</dbReference>
<evidence type="ECO:0000256" key="1">
    <source>
        <dbReference type="ARBA" id="ARBA00001798"/>
    </source>
</evidence>
<accession>A0A5C3MT36</accession>
<feature type="domain" description="RING-type" evidence="14">
    <location>
        <begin position="681"/>
        <end position="889"/>
    </location>
</feature>
<dbReference type="Gene3D" id="3.30.70.330">
    <property type="match status" value="1"/>
</dbReference>
<dbReference type="InterPro" id="IPR013083">
    <property type="entry name" value="Znf_RING/FYVE/PHD"/>
</dbReference>
<keyword evidence="16" id="KW-1185">Reference proteome</keyword>
<dbReference type="Pfam" id="PF00076">
    <property type="entry name" value="RRM_1"/>
    <property type="match status" value="1"/>
</dbReference>
<feature type="domain" description="RING-type" evidence="12">
    <location>
        <begin position="685"/>
        <end position="726"/>
    </location>
</feature>
<gene>
    <name evidence="15" type="ORF">OE88DRAFT_777872</name>
</gene>
<dbReference type="EC" id="2.3.2.31" evidence="2"/>
<dbReference type="PROSITE" id="PS50102">
    <property type="entry name" value="RRM"/>
    <property type="match status" value="1"/>
</dbReference>
<dbReference type="GO" id="GO:0016567">
    <property type="term" value="P:protein ubiquitination"/>
    <property type="evidence" value="ECO:0007669"/>
    <property type="project" value="InterPro"/>
</dbReference>
<dbReference type="InterPro" id="IPR001841">
    <property type="entry name" value="Znf_RING"/>
</dbReference>
<dbReference type="STRING" id="5364.A0A5C3MT36"/>
<keyword evidence="4" id="KW-0479">Metal-binding</keyword>
<dbReference type="CDD" id="cd22585">
    <property type="entry name" value="Rcat_RBR_DEAH12-like"/>
    <property type="match status" value="1"/>
</dbReference>
<dbReference type="InterPro" id="IPR035979">
    <property type="entry name" value="RBD_domain_sf"/>
</dbReference>
<evidence type="ECO:0000256" key="6">
    <source>
        <dbReference type="ARBA" id="ARBA00022771"/>
    </source>
</evidence>
<feature type="region of interest" description="Disordered" evidence="11">
    <location>
        <begin position="157"/>
        <end position="179"/>
    </location>
</feature>
<dbReference type="CDD" id="cd20335">
    <property type="entry name" value="BRcat_RBR"/>
    <property type="match status" value="1"/>
</dbReference>
<dbReference type="SUPFAM" id="SSF54928">
    <property type="entry name" value="RNA-binding domain, RBD"/>
    <property type="match status" value="1"/>
</dbReference>
<feature type="domain" description="RRM" evidence="13">
    <location>
        <begin position="222"/>
        <end position="299"/>
    </location>
</feature>
<evidence type="ECO:0000256" key="4">
    <source>
        <dbReference type="ARBA" id="ARBA00022723"/>
    </source>
</evidence>
<dbReference type="GO" id="GO:0061630">
    <property type="term" value="F:ubiquitin protein ligase activity"/>
    <property type="evidence" value="ECO:0007669"/>
    <property type="project" value="UniProtKB-EC"/>
</dbReference>
<keyword evidence="3" id="KW-0808">Transferase</keyword>
<dbReference type="GO" id="GO:0003723">
    <property type="term" value="F:RNA binding"/>
    <property type="evidence" value="ECO:0007669"/>
    <property type="project" value="UniProtKB-UniRule"/>
</dbReference>
<evidence type="ECO:0000256" key="7">
    <source>
        <dbReference type="ARBA" id="ARBA00022786"/>
    </source>
</evidence>
<keyword evidence="10" id="KW-0694">RNA-binding</keyword>
<reference evidence="15 16" key="1">
    <citation type="journal article" date="2019" name="Nat. Ecol. Evol.">
        <title>Megaphylogeny resolves global patterns of mushroom evolution.</title>
        <authorList>
            <person name="Varga T."/>
            <person name="Krizsan K."/>
            <person name="Foldi C."/>
            <person name="Dima B."/>
            <person name="Sanchez-Garcia M."/>
            <person name="Sanchez-Ramirez S."/>
            <person name="Szollosi G.J."/>
            <person name="Szarkandi J.G."/>
            <person name="Papp V."/>
            <person name="Albert L."/>
            <person name="Andreopoulos W."/>
            <person name="Angelini C."/>
            <person name="Antonin V."/>
            <person name="Barry K.W."/>
            <person name="Bougher N.L."/>
            <person name="Buchanan P."/>
            <person name="Buyck B."/>
            <person name="Bense V."/>
            <person name="Catcheside P."/>
            <person name="Chovatia M."/>
            <person name="Cooper J."/>
            <person name="Damon W."/>
            <person name="Desjardin D."/>
            <person name="Finy P."/>
            <person name="Geml J."/>
            <person name="Haridas S."/>
            <person name="Hughes K."/>
            <person name="Justo A."/>
            <person name="Karasinski D."/>
            <person name="Kautmanova I."/>
            <person name="Kiss B."/>
            <person name="Kocsube S."/>
            <person name="Kotiranta H."/>
            <person name="LaButti K.M."/>
            <person name="Lechner B.E."/>
            <person name="Liimatainen K."/>
            <person name="Lipzen A."/>
            <person name="Lukacs Z."/>
            <person name="Mihaltcheva S."/>
            <person name="Morgado L.N."/>
            <person name="Niskanen T."/>
            <person name="Noordeloos M.E."/>
            <person name="Ohm R.A."/>
            <person name="Ortiz-Santana B."/>
            <person name="Ovrebo C."/>
            <person name="Racz N."/>
            <person name="Riley R."/>
            <person name="Savchenko A."/>
            <person name="Shiryaev A."/>
            <person name="Soop K."/>
            <person name="Spirin V."/>
            <person name="Szebenyi C."/>
            <person name="Tomsovsky M."/>
            <person name="Tulloss R.E."/>
            <person name="Uehling J."/>
            <person name="Grigoriev I.V."/>
            <person name="Vagvolgyi C."/>
            <person name="Papp T."/>
            <person name="Martin F.M."/>
            <person name="Miettinen O."/>
            <person name="Hibbett D.S."/>
            <person name="Nagy L.G."/>
        </authorList>
    </citation>
    <scope>NUCLEOTIDE SEQUENCE [LARGE SCALE GENOMIC DNA]</scope>
    <source>
        <strain evidence="15 16">OMC1185</strain>
    </source>
</reference>
<dbReference type="Gene3D" id="3.30.40.10">
    <property type="entry name" value="Zinc/RING finger domain, C3HC4 (zinc finger)"/>
    <property type="match status" value="1"/>
</dbReference>
<keyword evidence="8" id="KW-0862">Zinc</keyword>
<dbReference type="PANTHER" id="PTHR11685">
    <property type="entry name" value="RBR FAMILY RING FINGER AND IBR DOMAIN-CONTAINING"/>
    <property type="match status" value="1"/>
</dbReference>
<dbReference type="SMART" id="SM00647">
    <property type="entry name" value="IBR"/>
    <property type="match status" value="1"/>
</dbReference>
<dbReference type="Gene3D" id="1.20.120.1750">
    <property type="match status" value="1"/>
</dbReference>
<keyword evidence="5" id="KW-0677">Repeat</keyword>
<dbReference type="PROSITE" id="PS50089">
    <property type="entry name" value="ZF_RING_2"/>
    <property type="match status" value="1"/>
</dbReference>
<dbReference type="SMART" id="SM00184">
    <property type="entry name" value="RING"/>
    <property type="match status" value="1"/>
</dbReference>
<dbReference type="SUPFAM" id="SSF57850">
    <property type="entry name" value="RING/U-box"/>
    <property type="match status" value="3"/>
</dbReference>
<dbReference type="GO" id="GO:0008270">
    <property type="term" value="F:zinc ion binding"/>
    <property type="evidence" value="ECO:0007669"/>
    <property type="project" value="UniProtKB-KW"/>
</dbReference>
<evidence type="ECO:0000259" key="12">
    <source>
        <dbReference type="PROSITE" id="PS50089"/>
    </source>
</evidence>
<dbReference type="InterPro" id="IPR018957">
    <property type="entry name" value="Znf_C3HC4_RING-type"/>
</dbReference>
<comment type="catalytic activity">
    <reaction evidence="1">
        <text>[E2 ubiquitin-conjugating enzyme]-S-ubiquitinyl-L-cysteine + [acceptor protein]-L-lysine = [E2 ubiquitin-conjugating enzyme]-L-cysteine + [acceptor protein]-N(6)-ubiquitinyl-L-lysine.</text>
        <dbReference type="EC" id="2.3.2.31"/>
    </reaction>
</comment>
<evidence type="ECO:0000256" key="5">
    <source>
        <dbReference type="ARBA" id="ARBA00022737"/>
    </source>
</evidence>
<sequence>MLAEQTNDTLLQPSTMSLENLDFSTTHESPQVKLPKVRKRALRRCRRSRDRRKYQSTAADTIDDTQVFPVQELSGPCRGSDFAATAVGLPDISKGLDGHINVVLRSKVDPPLPDRWGKPSDVPAKPYAKSPDALKDKPRDSKYVSVSVRDVGTSMTNGRVTSKHVEPRRSSLPHQIPSSEPSRVYYVDEASDVHDMMVFNSTKVSFGPGFHVVGVVTGFESRWVILSNIPRGTDEGSVRDILSPFGQVIETWRHLDRNHHTTMSIRARFADTKQATEAVAALNGAEVLGTTIHARLPPNNMKSGRAEIQDTCIRFTWDAPGWTGYAGYETLTAAEKAMDLARRDKKWGKAIVPSIHEGIPTLGPVTVAFRCMPNDLKLAYLRNFGRPEDTMQQASKTAPVGLVSNAIRQVLQDFGDKVTFRQSPGPYIDGKVHLHAYFLDSSSAAAARDLFVEPPEAIRSIKNASLSVEHMQSISYSLGSEIFNVMKGDVDELRRKFEALHPDNTIVESQENLTSVVELHATDLKSLGDLKQGFERILRGEVLKENGQYVWDTFFSTAAGFAFLSELQQQNPAVQIQSSKRTHKITLHGSASARLKVRTGILEQVETLRECKTLCIPIPRRLVGPFLKMRLRLLQEQIGYENLRVDFASPSVLVRGDKALELVRVAVQEALHSRVTSRTGDVAKCPICLDEPTRPIVLRCGHAWCKACLTNYFTAATESRTFPMTCLGDEGACSCGIPVAVAREVLGSDEFDELAASALTAHVRTHPDEYRWCPGPDCEEIYRIGPADTVLTCPRCLRRVCVHCHIEHHEGMTCAEFKEGLEPEFARWRAGKNVKHCPKCRTAIEKVDGCNHMTCVVCQVHICWVCLKIFEKGEAVYDHMRWKHGGIGA</sequence>
<keyword evidence="6 9" id="KW-0863">Zinc-finger</keyword>
<evidence type="ECO:0000256" key="9">
    <source>
        <dbReference type="PROSITE-ProRule" id="PRU00175"/>
    </source>
</evidence>
<evidence type="ECO:0000256" key="3">
    <source>
        <dbReference type="ARBA" id="ARBA00022679"/>
    </source>
</evidence>
<evidence type="ECO:0000313" key="15">
    <source>
        <dbReference type="EMBL" id="TFK47596.1"/>
    </source>
</evidence>
<dbReference type="InterPro" id="IPR012677">
    <property type="entry name" value="Nucleotide-bd_a/b_plait_sf"/>
</dbReference>
<dbReference type="Pfam" id="PF00097">
    <property type="entry name" value="zf-C3HC4"/>
    <property type="match status" value="1"/>
</dbReference>
<dbReference type="AlphaFoldDB" id="A0A5C3MT36"/>
<protein>
    <recommendedName>
        <fullName evidence="2">RBR-type E3 ubiquitin transferase</fullName>
        <ecNumber evidence="2">2.3.2.31</ecNumber>
    </recommendedName>
</protein>
<organism evidence="15 16">
    <name type="scientific">Heliocybe sulcata</name>
    <dbReference type="NCBI Taxonomy" id="5364"/>
    <lineage>
        <taxon>Eukaryota</taxon>
        <taxon>Fungi</taxon>
        <taxon>Dikarya</taxon>
        <taxon>Basidiomycota</taxon>
        <taxon>Agaricomycotina</taxon>
        <taxon>Agaricomycetes</taxon>
        <taxon>Gloeophyllales</taxon>
        <taxon>Gloeophyllaceae</taxon>
        <taxon>Heliocybe</taxon>
    </lineage>
</organism>
<dbReference type="InterPro" id="IPR031127">
    <property type="entry name" value="E3_UB_ligase_RBR"/>
</dbReference>
<proteinExistence type="predicted"/>
<evidence type="ECO:0000259" key="14">
    <source>
        <dbReference type="PROSITE" id="PS51873"/>
    </source>
</evidence>
<dbReference type="Proteomes" id="UP000305948">
    <property type="component" value="Unassembled WGS sequence"/>
</dbReference>
<dbReference type="InterPro" id="IPR013087">
    <property type="entry name" value="Znf_C2H2_type"/>
</dbReference>
<evidence type="ECO:0000256" key="10">
    <source>
        <dbReference type="PROSITE-ProRule" id="PRU00176"/>
    </source>
</evidence>
<dbReference type="InterPro" id="IPR002867">
    <property type="entry name" value="IBR_dom"/>
</dbReference>
<evidence type="ECO:0000313" key="16">
    <source>
        <dbReference type="Proteomes" id="UP000305948"/>
    </source>
</evidence>
<dbReference type="Pfam" id="PF22191">
    <property type="entry name" value="IBR_1"/>
    <property type="match status" value="1"/>
</dbReference>
<dbReference type="OrthoDB" id="10009520at2759"/>
<feature type="region of interest" description="Disordered" evidence="11">
    <location>
        <begin position="108"/>
        <end position="142"/>
    </location>
</feature>
<evidence type="ECO:0000256" key="2">
    <source>
        <dbReference type="ARBA" id="ARBA00012251"/>
    </source>
</evidence>